<comment type="similarity">
    <text evidence="1">Belongs to the transglycosylase Slt family.</text>
</comment>
<comment type="similarity">
    <text evidence="2">Belongs to the virb1 family.</text>
</comment>
<organism evidence="5 6">
    <name type="scientific">Inquilinus limosus</name>
    <dbReference type="NCBI Taxonomy" id="171674"/>
    <lineage>
        <taxon>Bacteria</taxon>
        <taxon>Pseudomonadati</taxon>
        <taxon>Pseudomonadota</taxon>
        <taxon>Alphaproteobacteria</taxon>
        <taxon>Rhodospirillales</taxon>
        <taxon>Rhodospirillaceae</taxon>
        <taxon>Inquilinus</taxon>
    </lineage>
</organism>
<proteinExistence type="inferred from homology"/>
<feature type="chain" id="PRO_5013188313" description="Transglycosylase SLT domain-containing protein" evidence="3">
    <location>
        <begin position="29"/>
        <end position="214"/>
    </location>
</feature>
<accession>A0A211ZH89</accession>
<protein>
    <recommendedName>
        <fullName evidence="4">Transglycosylase SLT domain-containing protein</fullName>
    </recommendedName>
</protein>
<dbReference type="EMBL" id="NHON01000053">
    <property type="protein sequence ID" value="OWJ64625.1"/>
    <property type="molecule type" value="Genomic_DNA"/>
</dbReference>
<reference evidence="6" key="1">
    <citation type="submission" date="2017-05" db="EMBL/GenBank/DDBJ databases">
        <authorList>
            <person name="Macchi M."/>
            <person name="Festa S."/>
            <person name="Coppotelli B.M."/>
            <person name="Morelli I.S."/>
        </authorList>
    </citation>
    <scope>NUCLEOTIDE SEQUENCE [LARGE SCALE GENOMIC DNA]</scope>
    <source>
        <strain evidence="6">I</strain>
    </source>
</reference>
<feature type="domain" description="Transglycosylase SLT" evidence="4">
    <location>
        <begin position="45"/>
        <end position="145"/>
    </location>
</feature>
<dbReference type="OrthoDB" id="9801695at2"/>
<dbReference type="RefSeq" id="WP_088153565.1">
    <property type="nucleotide sequence ID" value="NZ_NHON01000053.1"/>
</dbReference>
<evidence type="ECO:0000256" key="2">
    <source>
        <dbReference type="ARBA" id="ARBA00009387"/>
    </source>
</evidence>
<evidence type="ECO:0000259" key="4">
    <source>
        <dbReference type="Pfam" id="PF01464"/>
    </source>
</evidence>
<evidence type="ECO:0000313" key="5">
    <source>
        <dbReference type="EMBL" id="OWJ64625.1"/>
    </source>
</evidence>
<dbReference type="Gene3D" id="1.10.530.10">
    <property type="match status" value="1"/>
</dbReference>
<dbReference type="SUPFAM" id="SSF53955">
    <property type="entry name" value="Lysozyme-like"/>
    <property type="match status" value="1"/>
</dbReference>
<feature type="signal peptide" evidence="3">
    <location>
        <begin position="1"/>
        <end position="28"/>
    </location>
</feature>
<comment type="caution">
    <text evidence="5">The sequence shown here is derived from an EMBL/GenBank/DDBJ whole genome shotgun (WGS) entry which is preliminary data.</text>
</comment>
<keyword evidence="3" id="KW-0732">Signal</keyword>
<evidence type="ECO:0000256" key="1">
    <source>
        <dbReference type="ARBA" id="ARBA00007734"/>
    </source>
</evidence>
<gene>
    <name evidence="5" type="ORF">BWR60_23685</name>
</gene>
<keyword evidence="6" id="KW-1185">Reference proteome</keyword>
<dbReference type="Proteomes" id="UP000196655">
    <property type="component" value="Unassembled WGS sequence"/>
</dbReference>
<dbReference type="CDD" id="cd00254">
    <property type="entry name" value="LT-like"/>
    <property type="match status" value="1"/>
</dbReference>
<dbReference type="AlphaFoldDB" id="A0A211ZH89"/>
<dbReference type="PANTHER" id="PTHR37423:SF2">
    <property type="entry name" value="MEMBRANE-BOUND LYTIC MUREIN TRANSGLYCOSYLASE C"/>
    <property type="match status" value="1"/>
</dbReference>
<evidence type="ECO:0000256" key="3">
    <source>
        <dbReference type="SAM" id="SignalP"/>
    </source>
</evidence>
<dbReference type="Pfam" id="PF01464">
    <property type="entry name" value="SLT"/>
    <property type="match status" value="1"/>
</dbReference>
<dbReference type="InterPro" id="IPR023346">
    <property type="entry name" value="Lysozyme-like_dom_sf"/>
</dbReference>
<dbReference type="PANTHER" id="PTHR37423">
    <property type="entry name" value="SOLUBLE LYTIC MUREIN TRANSGLYCOSYLASE-RELATED"/>
    <property type="match status" value="1"/>
</dbReference>
<name>A0A211ZH89_9PROT</name>
<sequence length="214" mass="22650">MTPVLSNCSVRAAAVVFCLCASAMPALAEPASGTVAEAFEPWSANIAEASQRFGVPEPWIRAVMRVESGGNPRAVSPKGAMGLMQIMPETWAGLRDRYGLGADPYDPRDNILAGAAYLREMHDRYGYPGLFAAYNAGPRRLDEHLSGGRSLPAETRAYLAALGHSRVAPPPSSVTASDIGLFVDLHGSGRVTAFRPPSSGGLFVPVSAARKRKP</sequence>
<evidence type="ECO:0000313" key="6">
    <source>
        <dbReference type="Proteomes" id="UP000196655"/>
    </source>
</evidence>
<dbReference type="InterPro" id="IPR008258">
    <property type="entry name" value="Transglycosylase_SLT_dom_1"/>
</dbReference>